<keyword evidence="3" id="KW-0862">Zinc</keyword>
<evidence type="ECO:0000256" key="1">
    <source>
        <dbReference type="ARBA" id="ARBA00022723"/>
    </source>
</evidence>
<proteinExistence type="predicted"/>
<dbReference type="Pfam" id="PF09069">
    <property type="entry name" value="EF-hand_3"/>
    <property type="match status" value="1"/>
</dbReference>
<gene>
    <name evidence="6" type="ORF">AB6A40_004450</name>
</gene>
<dbReference type="EMBL" id="JBGFUD010002570">
    <property type="protein sequence ID" value="MFH4977741.1"/>
    <property type="molecule type" value="Genomic_DNA"/>
</dbReference>
<protein>
    <recommendedName>
        <fullName evidence="5">ZZ-type domain-containing protein</fullName>
    </recommendedName>
</protein>
<evidence type="ECO:0000256" key="4">
    <source>
        <dbReference type="PROSITE-ProRule" id="PRU00228"/>
    </source>
</evidence>
<dbReference type="Gene3D" id="3.30.60.90">
    <property type="match status" value="1"/>
</dbReference>
<dbReference type="InterPro" id="IPR011992">
    <property type="entry name" value="EF-hand-dom_pair"/>
</dbReference>
<dbReference type="Proteomes" id="UP001608902">
    <property type="component" value="Unassembled WGS sequence"/>
</dbReference>
<name>A0ABD6EJY9_9BILA</name>
<evidence type="ECO:0000313" key="7">
    <source>
        <dbReference type="Proteomes" id="UP001608902"/>
    </source>
</evidence>
<dbReference type="Gene3D" id="1.10.238.10">
    <property type="entry name" value="EF-hand"/>
    <property type="match status" value="2"/>
</dbReference>
<dbReference type="PROSITE" id="PS01357">
    <property type="entry name" value="ZF_ZZ_1"/>
    <property type="match status" value="1"/>
</dbReference>
<evidence type="ECO:0000256" key="3">
    <source>
        <dbReference type="ARBA" id="ARBA00022833"/>
    </source>
</evidence>
<organism evidence="6 7">
    <name type="scientific">Gnathostoma spinigerum</name>
    <dbReference type="NCBI Taxonomy" id="75299"/>
    <lineage>
        <taxon>Eukaryota</taxon>
        <taxon>Metazoa</taxon>
        <taxon>Ecdysozoa</taxon>
        <taxon>Nematoda</taxon>
        <taxon>Chromadorea</taxon>
        <taxon>Rhabditida</taxon>
        <taxon>Spirurina</taxon>
        <taxon>Gnathostomatomorpha</taxon>
        <taxon>Gnathostomatoidea</taxon>
        <taxon>Gnathostomatidae</taxon>
        <taxon>Gnathostoma</taxon>
    </lineage>
</organism>
<dbReference type="AlphaFoldDB" id="A0ABD6EJY9"/>
<evidence type="ECO:0000313" key="6">
    <source>
        <dbReference type="EMBL" id="MFH4977741.1"/>
    </source>
</evidence>
<comment type="caution">
    <text evidence="6">The sequence shown here is derived from an EMBL/GenBank/DDBJ whole genome shotgun (WGS) entry which is preliminary data.</text>
</comment>
<dbReference type="InterPro" id="IPR015154">
    <property type="entry name" value="EF-hand_dom_typ2"/>
</dbReference>
<accession>A0ABD6EJY9</accession>
<dbReference type="InterPro" id="IPR050774">
    <property type="entry name" value="KCMF1/Dystrophin"/>
</dbReference>
<dbReference type="SUPFAM" id="SSF47473">
    <property type="entry name" value="EF-hand"/>
    <property type="match status" value="2"/>
</dbReference>
<dbReference type="InterPro" id="IPR043145">
    <property type="entry name" value="Znf_ZZ_sf"/>
</dbReference>
<dbReference type="CDD" id="cd16244">
    <property type="entry name" value="EFh_DTN"/>
    <property type="match status" value="1"/>
</dbReference>
<dbReference type="PROSITE" id="PS50135">
    <property type="entry name" value="ZF_ZZ_2"/>
    <property type="match status" value="1"/>
</dbReference>
<keyword evidence="1" id="KW-0479">Metal-binding</keyword>
<keyword evidence="7" id="KW-1185">Reference proteome</keyword>
<dbReference type="GO" id="GO:0016010">
    <property type="term" value="C:dystrophin-associated glycoprotein complex"/>
    <property type="evidence" value="ECO:0007669"/>
    <property type="project" value="UniProtKB-ARBA"/>
</dbReference>
<evidence type="ECO:0000256" key="2">
    <source>
        <dbReference type="ARBA" id="ARBA00022771"/>
    </source>
</evidence>
<dbReference type="SMART" id="SM00291">
    <property type="entry name" value="ZnF_ZZ"/>
    <property type="match status" value="1"/>
</dbReference>
<evidence type="ECO:0000259" key="5">
    <source>
        <dbReference type="PROSITE" id="PS50135"/>
    </source>
</evidence>
<sequence>MWSQTDVVALSANGNATADLQNLIDEMRLQDFDSIRFATYRAACKLRFIQKKTNVHLVDIWNMIESFRENGLNALPITTQVKTSRLELLLATVFHNLNKRLPNVQHIDTDNSISLLLSFLIGAYDRHHTGRLAVFSIKIALATMCAGKLLDKLRYAFSQISDSSGIMEWDKFSDYLQQVLALTTAVFEGPTFGYTEATAEQCFQKNQRVNLNTFLDVLMSDPCPPCLMWLPLLHRMASVEHVYHPVVCDACQTRNFTGFRYKCQRCANYQLCQQCFWRGRTSATHTNEHEMKEYSSYVSYIHHIS</sequence>
<dbReference type="GO" id="GO:0008270">
    <property type="term" value="F:zinc ion binding"/>
    <property type="evidence" value="ECO:0007669"/>
    <property type="project" value="UniProtKB-KW"/>
</dbReference>
<dbReference type="Pfam" id="PF00569">
    <property type="entry name" value="ZZ"/>
    <property type="match status" value="1"/>
</dbReference>
<feature type="domain" description="ZZ-type" evidence="5">
    <location>
        <begin position="243"/>
        <end position="299"/>
    </location>
</feature>
<dbReference type="GO" id="GO:0046716">
    <property type="term" value="P:muscle cell cellular homeostasis"/>
    <property type="evidence" value="ECO:0007669"/>
    <property type="project" value="UniProtKB-ARBA"/>
</dbReference>
<dbReference type="CDD" id="cd02334">
    <property type="entry name" value="ZZ_dystrophin"/>
    <property type="match status" value="1"/>
</dbReference>
<dbReference type="InterPro" id="IPR000433">
    <property type="entry name" value="Znf_ZZ"/>
</dbReference>
<dbReference type="PANTHER" id="PTHR12268">
    <property type="entry name" value="E3 UBIQUITIN-PROTEIN LIGASE KCMF1"/>
    <property type="match status" value="1"/>
</dbReference>
<dbReference type="GO" id="GO:0050804">
    <property type="term" value="P:modulation of chemical synaptic transmission"/>
    <property type="evidence" value="ECO:0007669"/>
    <property type="project" value="UniProtKB-ARBA"/>
</dbReference>
<dbReference type="InterPro" id="IPR015153">
    <property type="entry name" value="EF-hand_dom_typ1"/>
</dbReference>
<reference evidence="6 7" key="1">
    <citation type="submission" date="2024-08" db="EMBL/GenBank/DDBJ databases">
        <title>Gnathostoma spinigerum genome.</title>
        <authorList>
            <person name="Gonzalez-Bertolin B."/>
            <person name="Monzon S."/>
            <person name="Zaballos A."/>
            <person name="Jimenez P."/>
            <person name="Dekumyoy P."/>
            <person name="Varona S."/>
            <person name="Cuesta I."/>
            <person name="Sumanam S."/>
            <person name="Adisakwattana P."/>
            <person name="Gasser R.B."/>
            <person name="Hernandez-Gonzalez A."/>
            <person name="Young N.D."/>
            <person name="Perteguer M.J."/>
        </authorList>
    </citation>
    <scope>NUCLEOTIDE SEQUENCE [LARGE SCALE GENOMIC DNA]</scope>
    <source>
        <strain evidence="6">AL3</strain>
        <tissue evidence="6">Liver</tissue>
    </source>
</reference>
<keyword evidence="2 4" id="KW-0863">Zinc-finger</keyword>
<dbReference type="SUPFAM" id="SSF57850">
    <property type="entry name" value="RING/U-box"/>
    <property type="match status" value="1"/>
</dbReference>
<dbReference type="Pfam" id="PF09068">
    <property type="entry name" value="EF-hand_2"/>
    <property type="match status" value="1"/>
</dbReference>
<dbReference type="PANTHER" id="PTHR12268:SF27">
    <property type="entry name" value="DYSTROBREVIN, ISOFORM F"/>
    <property type="match status" value="1"/>
</dbReference>